<dbReference type="HAMAP" id="MF_00984">
    <property type="entry name" value="SSB"/>
    <property type="match status" value="2"/>
</dbReference>
<reference evidence="4 5" key="1">
    <citation type="submission" date="2016-10" db="EMBL/GenBank/DDBJ databases">
        <title>Draft Genome sequence of Alkanindiges sp. strain H1.</title>
        <authorList>
            <person name="Subhash Y."/>
            <person name="Lee S."/>
        </authorList>
    </citation>
    <scope>NUCLEOTIDE SEQUENCE [LARGE SCALE GENOMIC DNA]</scope>
    <source>
        <strain evidence="4 5">H1</strain>
    </source>
</reference>
<dbReference type="AlphaFoldDB" id="A0A1S8CQW5"/>
<comment type="caution">
    <text evidence="4">The sequence shown here is derived from an EMBL/GenBank/DDBJ whole genome shotgun (WGS) entry which is preliminary data.</text>
</comment>
<dbReference type="PANTHER" id="PTHR10302:SF0">
    <property type="entry name" value="SINGLE-STRANDED DNA-BINDING PROTEIN, MITOCHONDRIAL"/>
    <property type="match status" value="1"/>
</dbReference>
<keyword evidence="5" id="KW-1185">Reference proteome</keyword>
<dbReference type="NCBIfam" id="TIGR00621">
    <property type="entry name" value="ssb"/>
    <property type="match status" value="2"/>
</dbReference>
<dbReference type="OrthoDB" id="9809878at2"/>
<protein>
    <recommendedName>
        <fullName evidence="2 3">Single-stranded DNA-binding protein</fullName>
        <shortName evidence="2">SSB</shortName>
    </recommendedName>
</protein>
<dbReference type="PROSITE" id="PS50935">
    <property type="entry name" value="SSB"/>
    <property type="match status" value="2"/>
</dbReference>
<evidence type="ECO:0000313" key="5">
    <source>
        <dbReference type="Proteomes" id="UP000192132"/>
    </source>
</evidence>
<dbReference type="InterPro" id="IPR000424">
    <property type="entry name" value="Primosome_PriB/ssb"/>
</dbReference>
<evidence type="ECO:0000313" key="4">
    <source>
        <dbReference type="EMBL" id="ONG37958.1"/>
    </source>
</evidence>
<keyword evidence="1 2" id="KW-0238">DNA-binding</keyword>
<dbReference type="GO" id="GO:0003697">
    <property type="term" value="F:single-stranded DNA binding"/>
    <property type="evidence" value="ECO:0007669"/>
    <property type="project" value="UniProtKB-UniRule"/>
</dbReference>
<dbReference type="RefSeq" id="WP_076879121.1">
    <property type="nucleotide sequence ID" value="NZ_MLCN01000040.1"/>
</dbReference>
<dbReference type="PANTHER" id="PTHR10302">
    <property type="entry name" value="SINGLE-STRANDED DNA-BINDING PROTEIN"/>
    <property type="match status" value="1"/>
</dbReference>
<name>A0A1S8CQW5_9GAMM</name>
<dbReference type="STRING" id="1907941.BKE30_13485"/>
<dbReference type="EMBL" id="MLCN01000040">
    <property type="protein sequence ID" value="ONG37958.1"/>
    <property type="molecule type" value="Genomic_DNA"/>
</dbReference>
<dbReference type="GO" id="GO:0006260">
    <property type="term" value="P:DNA replication"/>
    <property type="evidence" value="ECO:0007669"/>
    <property type="project" value="InterPro"/>
</dbReference>
<proteinExistence type="inferred from homology"/>
<sequence>MRNINQVTVVGHIGNPVELSQNGILNIALATSRRWTDKTTGERQETTEWHRIIFFGEYAKVAAKHLKKGASVLIQGKIQQRQWDNNGNKQTIHELIANEFTLLDKAMGCVNRIILTGNVGANPEIRSFGNGGKQVSIGLAGTDQWKDTKGEIQTRTDWHNLVFNGRQAEVVAEHVRKGDSLYVEGHLKTESWEGAGGIKKFVTKVIVDNFTTINSRVGQPA</sequence>
<accession>A0A1S8CQW5</accession>
<dbReference type="Proteomes" id="UP000192132">
    <property type="component" value="Unassembled WGS sequence"/>
</dbReference>
<dbReference type="Pfam" id="PF00436">
    <property type="entry name" value="SSB"/>
    <property type="match status" value="2"/>
</dbReference>
<dbReference type="SUPFAM" id="SSF50249">
    <property type="entry name" value="Nucleic acid-binding proteins"/>
    <property type="match status" value="2"/>
</dbReference>
<organism evidence="4 5">
    <name type="scientific">Alkanindiges hydrocarboniclasticus</name>
    <dbReference type="NCBI Taxonomy" id="1907941"/>
    <lineage>
        <taxon>Bacteria</taxon>
        <taxon>Pseudomonadati</taxon>
        <taxon>Pseudomonadota</taxon>
        <taxon>Gammaproteobacteria</taxon>
        <taxon>Moraxellales</taxon>
        <taxon>Moraxellaceae</taxon>
        <taxon>Alkanindiges</taxon>
    </lineage>
</organism>
<evidence type="ECO:0000256" key="3">
    <source>
        <dbReference type="RuleBase" id="RU000524"/>
    </source>
</evidence>
<dbReference type="Gene3D" id="2.40.50.140">
    <property type="entry name" value="Nucleic acid-binding proteins"/>
    <property type="match status" value="2"/>
</dbReference>
<dbReference type="InterPro" id="IPR012340">
    <property type="entry name" value="NA-bd_OB-fold"/>
</dbReference>
<evidence type="ECO:0000256" key="1">
    <source>
        <dbReference type="ARBA" id="ARBA00023125"/>
    </source>
</evidence>
<comment type="caution">
    <text evidence="2">Lacks conserved residue(s) required for the propagation of feature annotation.</text>
</comment>
<evidence type="ECO:0000256" key="2">
    <source>
        <dbReference type="HAMAP-Rule" id="MF_00984"/>
    </source>
</evidence>
<comment type="subunit">
    <text evidence="2">Homotetramer.</text>
</comment>
<dbReference type="CDD" id="cd04496">
    <property type="entry name" value="SSB_OBF"/>
    <property type="match status" value="2"/>
</dbReference>
<gene>
    <name evidence="4" type="ORF">BKE30_13485</name>
</gene>
<dbReference type="GO" id="GO:0009295">
    <property type="term" value="C:nucleoid"/>
    <property type="evidence" value="ECO:0007669"/>
    <property type="project" value="TreeGrafter"/>
</dbReference>
<dbReference type="InterPro" id="IPR011344">
    <property type="entry name" value="ssDNA-bd"/>
</dbReference>